<dbReference type="InterPro" id="IPR010935">
    <property type="entry name" value="SMC_hinge"/>
</dbReference>
<dbReference type="NCBIfam" id="TIGR02168">
    <property type="entry name" value="SMC_prok_B"/>
    <property type="match status" value="1"/>
</dbReference>
<comment type="domain">
    <text evidence="7">Contains large globular domains required for ATP hydrolysis at each terminus and a third globular domain forming a flexible hinge near the middle of the molecule. These domains are separated by coiled-coil structures.</text>
</comment>
<evidence type="ECO:0000256" key="1">
    <source>
        <dbReference type="ARBA" id="ARBA00004496"/>
    </source>
</evidence>
<feature type="coiled-coil region" evidence="7">
    <location>
        <begin position="409"/>
        <end position="474"/>
    </location>
</feature>
<dbReference type="GO" id="GO:0006260">
    <property type="term" value="P:DNA replication"/>
    <property type="evidence" value="ECO:0007669"/>
    <property type="project" value="UniProtKB-UniRule"/>
</dbReference>
<dbReference type="Gene3D" id="1.20.1060.20">
    <property type="match status" value="1"/>
</dbReference>
<evidence type="ECO:0000256" key="5">
    <source>
        <dbReference type="ARBA" id="ARBA00023054"/>
    </source>
</evidence>
<feature type="coiled-coil region" evidence="7">
    <location>
        <begin position="671"/>
        <end position="922"/>
    </location>
</feature>
<dbReference type="HAMAP" id="MF_01894">
    <property type="entry name" value="Smc_prok"/>
    <property type="match status" value="1"/>
</dbReference>
<dbReference type="GO" id="GO:0003677">
    <property type="term" value="F:DNA binding"/>
    <property type="evidence" value="ECO:0007669"/>
    <property type="project" value="UniProtKB-UniRule"/>
</dbReference>
<dbReference type="GO" id="GO:0005737">
    <property type="term" value="C:cytoplasm"/>
    <property type="evidence" value="ECO:0007669"/>
    <property type="project" value="UniProtKB-SubCell"/>
</dbReference>
<evidence type="ECO:0000313" key="9">
    <source>
        <dbReference type="EMBL" id="TDP52404.1"/>
    </source>
</evidence>
<dbReference type="SMART" id="SM00968">
    <property type="entry name" value="SMC_hinge"/>
    <property type="match status" value="1"/>
</dbReference>
<keyword evidence="10" id="KW-1185">Reference proteome</keyword>
<dbReference type="InterPro" id="IPR024704">
    <property type="entry name" value="SMC"/>
</dbReference>
<reference evidence="9 10" key="1">
    <citation type="submission" date="2019-03" db="EMBL/GenBank/DDBJ databases">
        <title>Genomic Encyclopedia of Type Strains, Phase IV (KMG-IV): sequencing the most valuable type-strain genomes for metagenomic binning, comparative biology and taxonomic classification.</title>
        <authorList>
            <person name="Goeker M."/>
        </authorList>
    </citation>
    <scope>NUCLEOTIDE SEQUENCE [LARGE SCALE GENOMIC DNA]</scope>
    <source>
        <strain evidence="9 10">DSM 28287</strain>
    </source>
</reference>
<sequence>MYFKRLELHGFKSFAEPVVIDFHEGITCVVGPNGSGKSNISDAIRWVLGEQSPKALRGGKMEEVIFNGTENRRPRGLAEVTLVIDNSAGILDIDYNEVAITRRMYRSGESEYMINSNACRLKDIRELIMDTGIGVDGYSIIGQGKIADIVSNKPESRRQIFEEAAGVVAYKTRKAESERKLENTRGNLERIDDIVNEIEGRIDGLKSDSTKAKRYLELKEKYKSLEINVTLRNIDNANKRNEQYKGDIADFEGKINFIRNNKRSVDTESNEVSKRSATLDKMSSDARNKLMDIVDKINSISQTSEVNREKLASLDKDEKRLNSEITELNSKIEDSNKEVDRLTTEKEDHTSRLHEAENILEERVYAYNHVTSESSKFAAVIDEGNDKLFKLHSKASASKSEAKSIESYKTTMEKRRIQLERDMEQLSSELLDANSNLREVENAGRTAVDNKERIDKESLEIQRRQRNLTEQQDRLRPSIEQLRISSSQMISRKKTIEEMENNYEGYNYAVRFIMKSGISGIEGVVGDLMKVPGGFESAIETALGSSMQNVVCANDQSAQKAVNSLKHNRAGRLTFLPVESIDARKITLNDAVSNDAGFKGIGSDIIKFDPRYRRVFEYLLGRVAVVDTLETAIKLSKVGGRGVRFVTMDGEIINASGAITGGKYRNKTANLLERKNEIAKLANDIEETDRNLEEQMRELQGVKEAFVTVNKSLSIIEEEKRDNEIEIAGLNNKKNNVDNSIAELESNINKNKLEIESIARELEDTDSMIAKMLNESKDAENDIARITQDMEAAMSDNESRKKEIEKANAEVTESRIEAGKWSSKLSGTESVLARVKAEYEDLRKQTEEKSNELIQLGRSRNQLMYGYTDEGAQLEQLQQERKSTEEFISGIEKEKNELNQRMEEIKQQLQDAEGDLNTYQDSKYQLEIKMARNDTQLDTMKDKLWEEFEVSYAQADDYKLDDFAMSSAVKETREIRNEMKKLGDVNVGAISEYESVSQRYNFLTEQRSDVVAAMRELESIISNMNTTITRTFKDNFNLIESNFERVFTELFGGGHAELRLENENDPLESGIDIIAQPPGKRLQNINLMSGGEKTMTAIALMFAVLDAKPTPFCILDEVEAALDDDNIEKFAAYLKHFNKTQFALITHQKATMEHADVLYGVTMPEQGVSKVLSLRLGDYDPDDYTS</sequence>
<accession>A0A4R6Q282</accession>
<keyword evidence="2 7" id="KW-0963">Cytoplasm</keyword>
<keyword evidence="6 7" id="KW-0238">DNA-binding</keyword>
<dbReference type="OrthoDB" id="9808768at2"/>
<feature type="coiled-coil region" evidence="7">
    <location>
        <begin position="311"/>
        <end position="359"/>
    </location>
</feature>
<name>A0A4R6Q282_9FIRM</name>
<dbReference type="FunFam" id="3.40.50.300:FF:000984">
    <property type="entry name" value="Chromosome partition protein Smc"/>
    <property type="match status" value="1"/>
</dbReference>
<dbReference type="GO" id="GO:0005524">
    <property type="term" value="F:ATP binding"/>
    <property type="evidence" value="ECO:0007669"/>
    <property type="project" value="UniProtKB-UniRule"/>
</dbReference>
<dbReference type="Pfam" id="PF06470">
    <property type="entry name" value="SMC_hinge"/>
    <property type="match status" value="1"/>
</dbReference>
<keyword evidence="5 7" id="KW-0175">Coiled coil</keyword>
<evidence type="ECO:0000256" key="6">
    <source>
        <dbReference type="ARBA" id="ARBA00023125"/>
    </source>
</evidence>
<comment type="function">
    <text evidence="7">Required for chromosome condensation and partitioning.</text>
</comment>
<evidence type="ECO:0000256" key="4">
    <source>
        <dbReference type="ARBA" id="ARBA00022840"/>
    </source>
</evidence>
<dbReference type="GO" id="GO:0016887">
    <property type="term" value="F:ATP hydrolysis activity"/>
    <property type="evidence" value="ECO:0007669"/>
    <property type="project" value="InterPro"/>
</dbReference>
<evidence type="ECO:0000259" key="8">
    <source>
        <dbReference type="SMART" id="SM00968"/>
    </source>
</evidence>
<protein>
    <recommendedName>
        <fullName evidence="7">Chromosome partition protein Smc</fullName>
    </recommendedName>
</protein>
<comment type="caution">
    <text evidence="9">The sequence shown here is derived from an EMBL/GenBank/DDBJ whole genome shotgun (WGS) entry which is preliminary data.</text>
</comment>
<evidence type="ECO:0000313" key="10">
    <source>
        <dbReference type="Proteomes" id="UP000295500"/>
    </source>
</evidence>
<dbReference type="FunFam" id="3.40.50.300:FF:000901">
    <property type="entry name" value="Chromosome partition protein Smc"/>
    <property type="match status" value="1"/>
</dbReference>
<organism evidence="9 10">
    <name type="scientific">Aminicella lysinilytica</name>
    <dbReference type="NCBI Taxonomy" id="433323"/>
    <lineage>
        <taxon>Bacteria</taxon>
        <taxon>Bacillati</taxon>
        <taxon>Bacillota</taxon>
        <taxon>Clostridia</taxon>
        <taxon>Peptostreptococcales</taxon>
        <taxon>Anaerovoracaceae</taxon>
        <taxon>Aminicella</taxon>
    </lineage>
</organism>
<comment type="subcellular location">
    <subcellularLocation>
        <location evidence="1 7">Cytoplasm</location>
    </subcellularLocation>
</comment>
<dbReference type="GO" id="GO:0007062">
    <property type="term" value="P:sister chromatid cohesion"/>
    <property type="evidence" value="ECO:0007669"/>
    <property type="project" value="InterPro"/>
</dbReference>
<dbReference type="InterPro" id="IPR003395">
    <property type="entry name" value="RecF/RecN/SMC_N"/>
</dbReference>
<dbReference type="GO" id="GO:0007059">
    <property type="term" value="P:chromosome segregation"/>
    <property type="evidence" value="ECO:0007669"/>
    <property type="project" value="UniProtKB-UniRule"/>
</dbReference>
<dbReference type="GO" id="GO:0030261">
    <property type="term" value="P:chromosome condensation"/>
    <property type="evidence" value="ECO:0007669"/>
    <property type="project" value="InterPro"/>
</dbReference>
<feature type="binding site" evidence="7">
    <location>
        <begin position="32"/>
        <end position="39"/>
    </location>
    <ligand>
        <name>ATP</name>
        <dbReference type="ChEBI" id="CHEBI:30616"/>
    </ligand>
</feature>
<dbReference type="Gene3D" id="3.30.70.1620">
    <property type="match status" value="1"/>
</dbReference>
<dbReference type="InterPro" id="IPR036277">
    <property type="entry name" value="SMC_hinge_sf"/>
</dbReference>
<dbReference type="Proteomes" id="UP000295500">
    <property type="component" value="Unassembled WGS sequence"/>
</dbReference>
<dbReference type="SUPFAM" id="SSF52540">
    <property type="entry name" value="P-loop containing nucleoside triphosphate hydrolases"/>
    <property type="match status" value="1"/>
</dbReference>
<keyword evidence="3 7" id="KW-0547">Nucleotide-binding</keyword>
<evidence type="ECO:0000256" key="7">
    <source>
        <dbReference type="HAMAP-Rule" id="MF_01894"/>
    </source>
</evidence>
<dbReference type="InterPro" id="IPR027417">
    <property type="entry name" value="P-loop_NTPase"/>
</dbReference>
<dbReference type="AlphaFoldDB" id="A0A4R6Q282"/>
<comment type="similarity">
    <text evidence="7">Belongs to the SMC family.</text>
</comment>
<dbReference type="Pfam" id="PF02463">
    <property type="entry name" value="SMC_N"/>
    <property type="match status" value="1"/>
</dbReference>
<dbReference type="GO" id="GO:0005694">
    <property type="term" value="C:chromosome"/>
    <property type="evidence" value="ECO:0007669"/>
    <property type="project" value="InterPro"/>
</dbReference>
<dbReference type="CDD" id="cd03278">
    <property type="entry name" value="ABC_SMC_barmotin"/>
    <property type="match status" value="2"/>
</dbReference>
<evidence type="ECO:0000256" key="2">
    <source>
        <dbReference type="ARBA" id="ARBA00022490"/>
    </source>
</evidence>
<proteinExistence type="inferred from homology"/>
<dbReference type="Gene3D" id="3.40.50.300">
    <property type="entry name" value="P-loop containing nucleotide triphosphate hydrolases"/>
    <property type="match status" value="2"/>
</dbReference>
<dbReference type="RefSeq" id="WP_133528807.1">
    <property type="nucleotide sequence ID" value="NZ_SNXO01000026.1"/>
</dbReference>
<dbReference type="PIRSF" id="PIRSF005719">
    <property type="entry name" value="SMC"/>
    <property type="match status" value="1"/>
</dbReference>
<gene>
    <name evidence="7" type="primary">smc</name>
    <name evidence="9" type="ORF">EV211_12610</name>
</gene>
<dbReference type="InterPro" id="IPR011890">
    <property type="entry name" value="SMC_prok"/>
</dbReference>
<evidence type="ECO:0000256" key="3">
    <source>
        <dbReference type="ARBA" id="ARBA00022741"/>
    </source>
</evidence>
<dbReference type="Gene3D" id="1.10.287.1490">
    <property type="match status" value="1"/>
</dbReference>
<feature type="domain" description="SMC hinge" evidence="8">
    <location>
        <begin position="519"/>
        <end position="636"/>
    </location>
</feature>
<comment type="subunit">
    <text evidence="7">Homodimer.</text>
</comment>
<dbReference type="SUPFAM" id="SSF75553">
    <property type="entry name" value="Smc hinge domain"/>
    <property type="match status" value="1"/>
</dbReference>
<feature type="coiled-coil region" evidence="7">
    <location>
        <begin position="227"/>
        <end position="254"/>
    </location>
</feature>
<dbReference type="EMBL" id="SNXO01000026">
    <property type="protein sequence ID" value="TDP52404.1"/>
    <property type="molecule type" value="Genomic_DNA"/>
</dbReference>
<dbReference type="PANTHER" id="PTHR43977">
    <property type="entry name" value="STRUCTURAL MAINTENANCE OF CHROMOSOMES PROTEIN 3"/>
    <property type="match status" value="1"/>
</dbReference>
<keyword evidence="4 7" id="KW-0067">ATP-binding</keyword>